<dbReference type="SUPFAM" id="SSF52980">
    <property type="entry name" value="Restriction endonuclease-like"/>
    <property type="match status" value="1"/>
</dbReference>
<dbReference type="Gene3D" id="3.90.320.10">
    <property type="match status" value="1"/>
</dbReference>
<dbReference type="CDD" id="cd22343">
    <property type="entry name" value="PDDEXK_lambda_exonuclease-like"/>
    <property type="match status" value="1"/>
</dbReference>
<feature type="domain" description="YqaJ viral recombinase" evidence="2">
    <location>
        <begin position="115"/>
        <end position="255"/>
    </location>
</feature>
<gene>
    <name evidence="3" type="ORF">KP509_32G056200</name>
</gene>
<sequence>MRTFQRALRTKPETTFRKRLVGKDGLYKLFSTHSDGEPPDASSENIAPTRAQREDARPSVKKASPMHEDGYSHYPSGEDVASAGAEQNCTVLDAGSTDAASGSPDWEKLEKQVREWGELRKARLTASVFGFAIGFWEGRRVQLWKEKIGLLEPFSGNLATNWGTLKEATAIQRYVELTHNKVTHQFFRSYPLGTQLPDWLGCSPDGLINSKSPLLLDNGGILEVKCPFNGGQPELGVPWPYVPYHYMPQAQGLMEIFDRNWMDFYVWTVNGSSIYRIDRNPDLWELMLTALNDFWWGHVVPARRLLSKDVNAEVRRFKPGPHHPLYLTIANRCKKLADRAPLLLNDQKPRQVR</sequence>
<dbReference type="AlphaFoldDB" id="A0A8T2QU13"/>
<reference evidence="3" key="1">
    <citation type="submission" date="2021-08" db="EMBL/GenBank/DDBJ databases">
        <title>WGS assembly of Ceratopteris richardii.</title>
        <authorList>
            <person name="Marchant D.B."/>
            <person name="Chen G."/>
            <person name="Jenkins J."/>
            <person name="Shu S."/>
            <person name="Leebens-Mack J."/>
            <person name="Grimwood J."/>
            <person name="Schmutz J."/>
            <person name="Soltis P."/>
            <person name="Soltis D."/>
            <person name="Chen Z.-H."/>
        </authorList>
    </citation>
    <scope>NUCLEOTIDE SEQUENCE</scope>
    <source>
        <strain evidence="3">Whitten #5841</strain>
        <tissue evidence="3">Leaf</tissue>
    </source>
</reference>
<dbReference type="PANTHER" id="PTHR46609:SF4">
    <property type="entry name" value="RESTRICTION ENDONUCLEASE, TYPE II-LIKE SUPERFAMILY PROTEIN"/>
    <property type="match status" value="1"/>
</dbReference>
<dbReference type="InterPro" id="IPR019080">
    <property type="entry name" value="YqaJ_viral_recombinase"/>
</dbReference>
<dbReference type="GO" id="GO:0006281">
    <property type="term" value="P:DNA repair"/>
    <property type="evidence" value="ECO:0007669"/>
    <property type="project" value="UniProtKB-ARBA"/>
</dbReference>
<name>A0A8T2QU13_CERRI</name>
<dbReference type="InterPro" id="IPR011335">
    <property type="entry name" value="Restrct_endonuc-II-like"/>
</dbReference>
<dbReference type="InterPro" id="IPR011604">
    <property type="entry name" value="PDDEXK-like_dom_sf"/>
</dbReference>
<dbReference type="OrthoDB" id="421276at2759"/>
<evidence type="ECO:0000313" key="3">
    <source>
        <dbReference type="EMBL" id="KAH7287436.1"/>
    </source>
</evidence>
<evidence type="ECO:0000259" key="2">
    <source>
        <dbReference type="Pfam" id="PF09588"/>
    </source>
</evidence>
<comment type="caution">
    <text evidence="3">The sequence shown here is derived from an EMBL/GenBank/DDBJ whole genome shotgun (WGS) entry which is preliminary data.</text>
</comment>
<proteinExistence type="predicted"/>
<dbReference type="InterPro" id="IPR051703">
    <property type="entry name" value="NF-kappa-B_Signaling_Reg"/>
</dbReference>
<evidence type="ECO:0000256" key="1">
    <source>
        <dbReference type="SAM" id="MobiDB-lite"/>
    </source>
</evidence>
<protein>
    <recommendedName>
        <fullName evidence="2">YqaJ viral recombinase domain-containing protein</fullName>
    </recommendedName>
</protein>
<dbReference type="EMBL" id="CM035437">
    <property type="protein sequence ID" value="KAH7287436.1"/>
    <property type="molecule type" value="Genomic_DNA"/>
</dbReference>
<feature type="region of interest" description="Disordered" evidence="1">
    <location>
        <begin position="29"/>
        <end position="71"/>
    </location>
</feature>
<dbReference type="PANTHER" id="PTHR46609">
    <property type="entry name" value="EXONUCLEASE, PHAGE-TYPE/RECB, C-TERMINAL DOMAIN-CONTAINING PROTEIN"/>
    <property type="match status" value="1"/>
</dbReference>
<keyword evidence="4" id="KW-1185">Reference proteome</keyword>
<organism evidence="3 4">
    <name type="scientific">Ceratopteris richardii</name>
    <name type="common">Triangle waterfern</name>
    <dbReference type="NCBI Taxonomy" id="49495"/>
    <lineage>
        <taxon>Eukaryota</taxon>
        <taxon>Viridiplantae</taxon>
        <taxon>Streptophyta</taxon>
        <taxon>Embryophyta</taxon>
        <taxon>Tracheophyta</taxon>
        <taxon>Polypodiopsida</taxon>
        <taxon>Polypodiidae</taxon>
        <taxon>Polypodiales</taxon>
        <taxon>Pteridineae</taxon>
        <taxon>Pteridaceae</taxon>
        <taxon>Parkerioideae</taxon>
        <taxon>Ceratopteris</taxon>
    </lineage>
</organism>
<evidence type="ECO:0000313" key="4">
    <source>
        <dbReference type="Proteomes" id="UP000825935"/>
    </source>
</evidence>
<dbReference type="Pfam" id="PF09588">
    <property type="entry name" value="YqaJ"/>
    <property type="match status" value="1"/>
</dbReference>
<accession>A0A8T2QU13</accession>
<dbReference type="Proteomes" id="UP000825935">
    <property type="component" value="Chromosome 32"/>
</dbReference>